<sequence>MRYLCKSILLAVHTIVLVCSAEEKFALLHVSAHDAQSLHLIKQLQLNDYKYDLDFWKSPSSISDKADIMVKRGKAERMLRQILSFANVTVSMSVPDVEKLIMRNERSTSKSPQSYFSKWLHDDPILDSEPDLDLSRVGTLKKAKYPFGDYASYADMVKYMRTIEFYYPRIAKIVRIGATHEGKPIEGLRIGARSSHKKRAVWVDGNIHAREWASSHTALYFINQLVSEYGKDPLITNYIDTLDFYIVPCLNPDGYEYTRTSPIPTVRLWRKNRSPEVCRPSLWGGEKCCQGVDLNRNFRFHWAERGSSYEPCSNIYHGEEVFSEPETKAIRNFLDRPDMKDRLDAFVTLHSYAQLWIYPYSHEEQNYPEDIGELRKTARKAINRLSRVYGTNYRMGTGADTLSPAAGGSDDWAKSALAVKYVYLIELRPQMELSNGFILHKKELIPTAVETFEGFREVVDAVLTLNNSTSSASGASSGASTTRKTISDLQMRKQQYRMRLLASQAATTKSTQTSRVTTTTAKRTTTTSEVTSEATKPTRHFDRFTADPNSTTRARPTPPMAPPIMSTSTQNSEFSTTSEDSEVVPTSSIASQATTRFGFFTATKPSAFLDPECRDMRYSCGFWLKNNKQVCEEQQSFMRAQCAYTLVSWHRHQLIPIDIAKSLQIDGSLRWHRSDWGLHTDISLAVESSDDPVDDADVVSESWPQEFVISILTEPIDMVDLWHLSRVGLQIQPVLKVLSKVVSHEWTHRHRIVHHCLSGELGGGGGLRLETRTGEDSVLP</sequence>
<feature type="region of interest" description="Disordered" evidence="12">
    <location>
        <begin position="503"/>
        <end position="584"/>
    </location>
</feature>
<evidence type="ECO:0000256" key="4">
    <source>
        <dbReference type="ARBA" id="ARBA00022670"/>
    </source>
</evidence>
<dbReference type="Pfam" id="PF02244">
    <property type="entry name" value="Propep_M14"/>
    <property type="match status" value="1"/>
</dbReference>
<dbReference type="SUPFAM" id="SSF54897">
    <property type="entry name" value="Protease propeptides/inhibitors"/>
    <property type="match status" value="1"/>
</dbReference>
<evidence type="ECO:0000256" key="2">
    <source>
        <dbReference type="ARBA" id="ARBA00005988"/>
    </source>
</evidence>
<reference evidence="15 16" key="1">
    <citation type="submission" date="2019-12" db="EMBL/GenBank/DDBJ databases">
        <title>Chromosome-level assembly of the Caenorhabditis remanei genome.</title>
        <authorList>
            <person name="Teterina A.A."/>
            <person name="Willis J.H."/>
            <person name="Phillips P.C."/>
        </authorList>
    </citation>
    <scope>NUCLEOTIDE SEQUENCE [LARGE SCALE GENOMIC DNA]</scope>
    <source>
        <strain evidence="15 16">PX506</strain>
        <tissue evidence="15">Whole organism</tissue>
    </source>
</reference>
<dbReference type="PRINTS" id="PR00765">
    <property type="entry name" value="CRBOXYPTASEA"/>
</dbReference>
<dbReference type="FunFam" id="3.40.630.10:FF:000070">
    <property type="entry name" value="Putative carboxypeptidase suro-1"/>
    <property type="match status" value="1"/>
</dbReference>
<feature type="compositionally biased region" description="Polar residues" evidence="12">
    <location>
        <begin position="570"/>
        <end position="584"/>
    </location>
</feature>
<dbReference type="Gene3D" id="3.40.630.10">
    <property type="entry name" value="Zn peptidases"/>
    <property type="match status" value="1"/>
</dbReference>
<feature type="active site" description="Proton donor/acceptor" evidence="11">
    <location>
        <position position="426"/>
    </location>
</feature>
<dbReference type="PANTHER" id="PTHR11705">
    <property type="entry name" value="PROTEASE FAMILY M14 CARBOXYPEPTIDASE A,B"/>
    <property type="match status" value="1"/>
</dbReference>
<dbReference type="GO" id="GO:0006508">
    <property type="term" value="P:proteolysis"/>
    <property type="evidence" value="ECO:0007669"/>
    <property type="project" value="UniProtKB-KW"/>
</dbReference>
<evidence type="ECO:0000259" key="14">
    <source>
        <dbReference type="PROSITE" id="PS52035"/>
    </source>
</evidence>
<organism evidence="15 16">
    <name type="scientific">Caenorhabditis remanei</name>
    <name type="common">Caenorhabditis vulgaris</name>
    <dbReference type="NCBI Taxonomy" id="31234"/>
    <lineage>
        <taxon>Eukaryota</taxon>
        <taxon>Metazoa</taxon>
        <taxon>Ecdysozoa</taxon>
        <taxon>Nematoda</taxon>
        <taxon>Chromadorea</taxon>
        <taxon>Rhabditida</taxon>
        <taxon>Rhabditina</taxon>
        <taxon>Rhabditomorpha</taxon>
        <taxon>Rhabditoidea</taxon>
        <taxon>Rhabditidae</taxon>
        <taxon>Peloderinae</taxon>
        <taxon>Caenorhabditis</taxon>
    </lineage>
</organism>
<dbReference type="Proteomes" id="UP000483820">
    <property type="component" value="Chromosome I"/>
</dbReference>
<keyword evidence="10" id="KW-1015">Disulfide bond</keyword>
<keyword evidence="7" id="KW-0378">Hydrolase</keyword>
<evidence type="ECO:0000256" key="6">
    <source>
        <dbReference type="ARBA" id="ARBA00022729"/>
    </source>
</evidence>
<dbReference type="PROSITE" id="PS52035">
    <property type="entry name" value="PEPTIDASE_M14"/>
    <property type="match status" value="1"/>
</dbReference>
<dbReference type="Gene3D" id="3.30.70.340">
    <property type="entry name" value="Metallocarboxypeptidase-like"/>
    <property type="match status" value="1"/>
</dbReference>
<evidence type="ECO:0000313" key="15">
    <source>
        <dbReference type="EMBL" id="KAF1768579.1"/>
    </source>
</evidence>
<gene>
    <name evidence="15" type="ORF">GCK72_000391</name>
</gene>
<keyword evidence="6 13" id="KW-0732">Signal</keyword>
<protein>
    <recommendedName>
        <fullName evidence="14">Peptidase M14 domain-containing protein</fullName>
    </recommendedName>
</protein>
<evidence type="ECO:0000256" key="11">
    <source>
        <dbReference type="PROSITE-ProRule" id="PRU01379"/>
    </source>
</evidence>
<dbReference type="KEGG" id="crq:GCK72_000391"/>
<comment type="caution">
    <text evidence="15">The sequence shown here is derived from an EMBL/GenBank/DDBJ whole genome shotgun (WGS) entry which is preliminary data.</text>
</comment>
<dbReference type="PANTHER" id="PTHR11705:SF51">
    <property type="entry name" value="CARBOXYPEPTIDASE SURO-1-RELATED"/>
    <property type="match status" value="1"/>
</dbReference>
<accession>A0A6A5HLY8</accession>
<dbReference type="InterPro" id="IPR057247">
    <property type="entry name" value="CARBOXYPEPT_ZN_2"/>
</dbReference>
<evidence type="ECO:0000256" key="9">
    <source>
        <dbReference type="ARBA" id="ARBA00023049"/>
    </source>
</evidence>
<evidence type="ECO:0000313" key="16">
    <source>
        <dbReference type="Proteomes" id="UP000483820"/>
    </source>
</evidence>
<proteinExistence type="inferred from homology"/>
<feature type="signal peptide" evidence="13">
    <location>
        <begin position="1"/>
        <end position="21"/>
    </location>
</feature>
<dbReference type="AlphaFoldDB" id="A0A6A5HLY8"/>
<evidence type="ECO:0000256" key="1">
    <source>
        <dbReference type="ARBA" id="ARBA00001947"/>
    </source>
</evidence>
<feature type="domain" description="Peptidase M14" evidence="14">
    <location>
        <begin position="149"/>
        <end position="462"/>
    </location>
</feature>
<keyword evidence="8" id="KW-0862">Zinc</keyword>
<dbReference type="RefSeq" id="XP_053591109.1">
    <property type="nucleotide sequence ID" value="XM_053722464.1"/>
</dbReference>
<dbReference type="CDD" id="cd03860">
    <property type="entry name" value="M14_CP_A-B_like"/>
    <property type="match status" value="1"/>
</dbReference>
<evidence type="ECO:0000256" key="10">
    <source>
        <dbReference type="ARBA" id="ARBA00023157"/>
    </source>
</evidence>
<feature type="chain" id="PRO_5025357588" description="Peptidase M14 domain-containing protein" evidence="13">
    <location>
        <begin position="22"/>
        <end position="780"/>
    </location>
</feature>
<evidence type="ECO:0000256" key="5">
    <source>
        <dbReference type="ARBA" id="ARBA00022723"/>
    </source>
</evidence>
<dbReference type="SMART" id="SM00631">
    <property type="entry name" value="Zn_pept"/>
    <property type="match status" value="1"/>
</dbReference>
<dbReference type="InterPro" id="IPR036990">
    <property type="entry name" value="M14A-like_propep"/>
</dbReference>
<keyword evidence="3" id="KW-0121">Carboxypeptidase</keyword>
<evidence type="ECO:0000256" key="13">
    <source>
        <dbReference type="SAM" id="SignalP"/>
    </source>
</evidence>
<dbReference type="GeneID" id="9813075"/>
<name>A0A6A5HLY8_CAERE</name>
<evidence type="ECO:0000256" key="3">
    <source>
        <dbReference type="ARBA" id="ARBA00022645"/>
    </source>
</evidence>
<evidence type="ECO:0000256" key="7">
    <source>
        <dbReference type="ARBA" id="ARBA00022801"/>
    </source>
</evidence>
<feature type="compositionally biased region" description="Low complexity" evidence="12">
    <location>
        <begin position="503"/>
        <end position="535"/>
    </location>
</feature>
<dbReference type="InterPro" id="IPR003146">
    <property type="entry name" value="M14A_act_pep"/>
</dbReference>
<dbReference type="EMBL" id="WUAV01000001">
    <property type="protein sequence ID" value="KAF1768579.1"/>
    <property type="molecule type" value="Genomic_DNA"/>
</dbReference>
<dbReference type="InterPro" id="IPR000834">
    <property type="entry name" value="Peptidase_M14"/>
</dbReference>
<evidence type="ECO:0000256" key="8">
    <source>
        <dbReference type="ARBA" id="ARBA00022833"/>
    </source>
</evidence>
<comment type="similarity">
    <text evidence="2 11">Belongs to the peptidase M14 family.</text>
</comment>
<dbReference type="SUPFAM" id="SSF53187">
    <property type="entry name" value="Zn-dependent exopeptidases"/>
    <property type="match status" value="1"/>
</dbReference>
<comment type="cofactor">
    <cofactor evidence="1">
        <name>Zn(2+)</name>
        <dbReference type="ChEBI" id="CHEBI:29105"/>
    </cofactor>
</comment>
<dbReference type="CTD" id="9813075"/>
<keyword evidence="9" id="KW-0482">Metalloprotease</keyword>
<evidence type="ECO:0000256" key="12">
    <source>
        <dbReference type="SAM" id="MobiDB-lite"/>
    </source>
</evidence>
<dbReference type="PROSITE" id="PS00133">
    <property type="entry name" value="CARBOXYPEPT_ZN_2"/>
    <property type="match status" value="1"/>
</dbReference>
<keyword evidence="4" id="KW-0645">Protease</keyword>
<dbReference type="GO" id="GO:0004181">
    <property type="term" value="F:metallocarboxypeptidase activity"/>
    <property type="evidence" value="ECO:0007669"/>
    <property type="project" value="InterPro"/>
</dbReference>
<keyword evidence="5" id="KW-0479">Metal-binding</keyword>
<dbReference type="Pfam" id="PF00246">
    <property type="entry name" value="Peptidase_M14"/>
    <property type="match status" value="1"/>
</dbReference>
<dbReference type="GO" id="GO:0005615">
    <property type="term" value="C:extracellular space"/>
    <property type="evidence" value="ECO:0007669"/>
    <property type="project" value="TreeGrafter"/>
</dbReference>
<dbReference type="GO" id="GO:0008270">
    <property type="term" value="F:zinc ion binding"/>
    <property type="evidence" value="ECO:0007669"/>
    <property type="project" value="InterPro"/>
</dbReference>